<evidence type="ECO:0000313" key="2">
    <source>
        <dbReference type="Proteomes" id="UP000630594"/>
    </source>
</evidence>
<sequence length="235" mass="26399">MFLEFADRFEETAVNTWVGRRAFERRLGSDFQRLFQHLDVSIGVGRSVMRVLEEDKPIWPPDPVAYAALSLSVRALTVSHEICALLRAGFPQAAMGRWRTLYEVNVVAAVLGVGNRHTATRLNEHRWIMLARDRRHADGEATWPHDGPTPEEMQERLVRRFGPTYTGRYGWAAEVTRRRLGVAKPQFHHLEKVAALGGRSDRHLAAHHRVHADALGTWSSSPRTAPGTSVLATAG</sequence>
<dbReference type="Proteomes" id="UP000630594">
    <property type="component" value="Unassembled WGS sequence"/>
</dbReference>
<evidence type="ECO:0000313" key="1">
    <source>
        <dbReference type="EMBL" id="GGD30556.1"/>
    </source>
</evidence>
<gene>
    <name evidence="1" type="ORF">GCM10007231_32500</name>
</gene>
<protein>
    <submittedName>
        <fullName evidence="1">Uncharacterized protein</fullName>
    </submittedName>
</protein>
<dbReference type="Pfam" id="PF18928">
    <property type="entry name" value="DUF5677"/>
    <property type="match status" value="1"/>
</dbReference>
<proteinExistence type="predicted"/>
<accession>A0ABQ1QL82</accession>
<dbReference type="EMBL" id="BMCK01000006">
    <property type="protein sequence ID" value="GGD30556.1"/>
    <property type="molecule type" value="Genomic_DNA"/>
</dbReference>
<organism evidence="1 2">
    <name type="scientific">Nocardioides daphniae</name>
    <dbReference type="NCBI Taxonomy" id="402297"/>
    <lineage>
        <taxon>Bacteria</taxon>
        <taxon>Bacillati</taxon>
        <taxon>Actinomycetota</taxon>
        <taxon>Actinomycetes</taxon>
        <taxon>Propionibacteriales</taxon>
        <taxon>Nocardioidaceae</taxon>
        <taxon>Nocardioides</taxon>
    </lineage>
</organism>
<reference evidence="2" key="1">
    <citation type="journal article" date="2019" name="Int. J. Syst. Evol. Microbiol.">
        <title>The Global Catalogue of Microorganisms (GCM) 10K type strain sequencing project: providing services to taxonomists for standard genome sequencing and annotation.</title>
        <authorList>
            <consortium name="The Broad Institute Genomics Platform"/>
            <consortium name="The Broad Institute Genome Sequencing Center for Infectious Disease"/>
            <person name="Wu L."/>
            <person name="Ma J."/>
        </authorList>
    </citation>
    <scope>NUCLEOTIDE SEQUENCE [LARGE SCALE GENOMIC DNA]</scope>
    <source>
        <strain evidence="2">CCM 7403</strain>
    </source>
</reference>
<comment type="caution">
    <text evidence="1">The sequence shown here is derived from an EMBL/GenBank/DDBJ whole genome shotgun (WGS) entry which is preliminary data.</text>
</comment>
<name>A0ABQ1QL82_9ACTN</name>
<keyword evidence="2" id="KW-1185">Reference proteome</keyword>
<dbReference type="InterPro" id="IPR043733">
    <property type="entry name" value="DUF5677"/>
</dbReference>